<keyword evidence="5 8" id="KW-0460">Magnesium</keyword>
<feature type="binding site" evidence="8">
    <location>
        <position position="73"/>
    </location>
    <ligand>
        <name>GTP</name>
        <dbReference type="ChEBI" id="CHEBI:37565"/>
    </ligand>
</feature>
<keyword evidence="7 8" id="KW-0501">Molybdenum cofactor biosynthesis</keyword>
<keyword evidence="6 8" id="KW-0342">GTP-binding</keyword>
<feature type="binding site" evidence="8">
    <location>
        <position position="103"/>
    </location>
    <ligand>
        <name>GTP</name>
        <dbReference type="ChEBI" id="CHEBI:37565"/>
    </ligand>
</feature>
<dbReference type="CDD" id="cd02503">
    <property type="entry name" value="MobA"/>
    <property type="match status" value="1"/>
</dbReference>
<dbReference type="Gene3D" id="3.90.550.10">
    <property type="entry name" value="Spore Coat Polysaccharide Biosynthesis Protein SpsA, Chain A"/>
    <property type="match status" value="1"/>
</dbReference>
<dbReference type="RefSeq" id="WP_267848461.1">
    <property type="nucleotide sequence ID" value="NZ_JAPMXC010000005.1"/>
</dbReference>
<gene>
    <name evidence="8 10" type="primary">mobA</name>
    <name evidence="10" type="ORF">OVY01_15400</name>
</gene>
<feature type="binding site" evidence="8">
    <location>
        <position position="103"/>
    </location>
    <ligand>
        <name>Mg(2+)</name>
        <dbReference type="ChEBI" id="CHEBI:18420"/>
    </ligand>
</feature>
<keyword evidence="1 8" id="KW-0963">Cytoplasm</keyword>
<dbReference type="EC" id="2.7.7.77" evidence="8"/>
<keyword evidence="2 8" id="KW-0808">Transferase</keyword>
<dbReference type="SUPFAM" id="SSF53448">
    <property type="entry name" value="Nucleotide-diphospho-sugar transferases"/>
    <property type="match status" value="1"/>
</dbReference>
<comment type="caution">
    <text evidence="8">Lacks conserved residue(s) required for the propagation of feature annotation.</text>
</comment>
<proteinExistence type="inferred from homology"/>
<comment type="catalytic activity">
    <reaction evidence="8">
        <text>Mo-molybdopterin + GTP + H(+) = Mo-molybdopterin guanine dinucleotide + diphosphate</text>
        <dbReference type="Rhea" id="RHEA:34243"/>
        <dbReference type="ChEBI" id="CHEBI:15378"/>
        <dbReference type="ChEBI" id="CHEBI:33019"/>
        <dbReference type="ChEBI" id="CHEBI:37565"/>
        <dbReference type="ChEBI" id="CHEBI:71302"/>
        <dbReference type="ChEBI" id="CHEBI:71310"/>
        <dbReference type="EC" id="2.7.7.77"/>
    </reaction>
</comment>
<evidence type="ECO:0000256" key="7">
    <source>
        <dbReference type="ARBA" id="ARBA00023150"/>
    </source>
</evidence>
<dbReference type="InterPro" id="IPR013482">
    <property type="entry name" value="Molybde_CF_guanTrfase"/>
</dbReference>
<evidence type="ECO:0000313" key="11">
    <source>
        <dbReference type="Proteomes" id="UP001082899"/>
    </source>
</evidence>
<keyword evidence="11" id="KW-1185">Reference proteome</keyword>
<comment type="domain">
    <text evidence="8">The N-terminal domain determines nucleotide recognition and specific binding, while the C-terminal domain determines the specific binding to the target protein.</text>
</comment>
<keyword evidence="3 8" id="KW-0479">Metal-binding</keyword>
<evidence type="ECO:0000256" key="3">
    <source>
        <dbReference type="ARBA" id="ARBA00022723"/>
    </source>
</evidence>
<dbReference type="Proteomes" id="UP001082899">
    <property type="component" value="Unassembled WGS sequence"/>
</dbReference>
<comment type="subunit">
    <text evidence="8">Monomer.</text>
</comment>
<reference evidence="10" key="1">
    <citation type="submission" date="2022-11" db="EMBL/GenBank/DDBJ databases">
        <title>Robbsia betulipollinis sp. nov., isolated from pollen of birch (Betula pendula).</title>
        <authorList>
            <person name="Shi H."/>
            <person name="Ambika Manirajan B."/>
            <person name="Ratering S."/>
            <person name="Geissler-Plaum R."/>
            <person name="Schnell S."/>
        </authorList>
    </citation>
    <scope>NUCLEOTIDE SEQUENCE</scope>
    <source>
        <strain evidence="10">Bb-Pol-6</strain>
    </source>
</reference>
<comment type="similarity">
    <text evidence="8">Belongs to the MobA family.</text>
</comment>
<evidence type="ECO:0000256" key="5">
    <source>
        <dbReference type="ARBA" id="ARBA00022842"/>
    </source>
</evidence>
<evidence type="ECO:0000256" key="1">
    <source>
        <dbReference type="ARBA" id="ARBA00022490"/>
    </source>
</evidence>
<accession>A0ABT3ZPW5</accession>
<dbReference type="InterPro" id="IPR025877">
    <property type="entry name" value="MobA-like_NTP_Trfase"/>
</dbReference>
<dbReference type="GO" id="GO:0061603">
    <property type="term" value="F:molybdenum cofactor guanylyltransferase activity"/>
    <property type="evidence" value="ECO:0007669"/>
    <property type="project" value="UniProtKB-EC"/>
</dbReference>
<feature type="binding site" evidence="8">
    <location>
        <begin position="15"/>
        <end position="17"/>
    </location>
    <ligand>
        <name>GTP</name>
        <dbReference type="ChEBI" id="CHEBI:37565"/>
    </ligand>
</feature>
<keyword evidence="4 8" id="KW-0547">Nucleotide-binding</keyword>
<protein>
    <recommendedName>
        <fullName evidence="8">Molybdenum cofactor guanylyltransferase</fullName>
        <shortName evidence="8">MoCo guanylyltransferase</shortName>
        <ecNumber evidence="8">2.7.7.77</ecNumber>
    </recommendedName>
    <alternativeName>
        <fullName evidence="8">GTP:molybdopterin guanylyltransferase</fullName>
    </alternativeName>
    <alternativeName>
        <fullName evidence="8">Mo-MPT guanylyltransferase</fullName>
    </alternativeName>
    <alternativeName>
        <fullName evidence="8">Molybdopterin guanylyltransferase</fullName>
    </alternativeName>
    <alternativeName>
        <fullName evidence="8">Molybdopterin-guanine dinucleotide synthase</fullName>
        <shortName evidence="8">MGD synthase</shortName>
    </alternativeName>
</protein>
<evidence type="ECO:0000256" key="4">
    <source>
        <dbReference type="ARBA" id="ARBA00022741"/>
    </source>
</evidence>
<dbReference type="PANTHER" id="PTHR19136:SF81">
    <property type="entry name" value="MOLYBDENUM COFACTOR GUANYLYLTRANSFERASE"/>
    <property type="match status" value="1"/>
</dbReference>
<dbReference type="Pfam" id="PF12804">
    <property type="entry name" value="NTP_transf_3"/>
    <property type="match status" value="1"/>
</dbReference>
<comment type="subcellular location">
    <subcellularLocation>
        <location evidence="8">Cytoplasm</location>
    </subcellularLocation>
</comment>
<comment type="cofactor">
    <cofactor evidence="8">
        <name>Mg(2+)</name>
        <dbReference type="ChEBI" id="CHEBI:18420"/>
    </cofactor>
</comment>
<evidence type="ECO:0000259" key="9">
    <source>
        <dbReference type="Pfam" id="PF12804"/>
    </source>
</evidence>
<comment type="caution">
    <text evidence="10">The sequence shown here is derived from an EMBL/GenBank/DDBJ whole genome shotgun (WGS) entry which is preliminary data.</text>
</comment>
<dbReference type="NCBIfam" id="TIGR02665">
    <property type="entry name" value="molyb_mobA"/>
    <property type="match status" value="1"/>
</dbReference>
<dbReference type="InterPro" id="IPR029044">
    <property type="entry name" value="Nucleotide-diphossugar_trans"/>
</dbReference>
<feature type="binding site" evidence="8">
    <location>
        <position position="28"/>
    </location>
    <ligand>
        <name>GTP</name>
        <dbReference type="ChEBI" id="CHEBI:37565"/>
    </ligand>
</feature>
<name>A0ABT3ZPW5_9BURK</name>
<evidence type="ECO:0000256" key="2">
    <source>
        <dbReference type="ARBA" id="ARBA00022679"/>
    </source>
</evidence>
<comment type="function">
    <text evidence="8">Transfers a GMP moiety from GTP to Mo-molybdopterin (Mo-MPT) cofactor (Moco or molybdenum cofactor) to form Mo-molybdopterin guanine dinucleotide (Mo-MGD) cofactor.</text>
</comment>
<dbReference type="HAMAP" id="MF_00316">
    <property type="entry name" value="MobA"/>
    <property type="match status" value="1"/>
</dbReference>
<keyword evidence="10" id="KW-0548">Nucleotidyltransferase</keyword>
<organism evidence="10 11">
    <name type="scientific">Robbsia betulipollinis</name>
    <dbReference type="NCBI Taxonomy" id="2981849"/>
    <lineage>
        <taxon>Bacteria</taxon>
        <taxon>Pseudomonadati</taxon>
        <taxon>Pseudomonadota</taxon>
        <taxon>Betaproteobacteria</taxon>
        <taxon>Burkholderiales</taxon>
        <taxon>Burkholderiaceae</taxon>
        <taxon>Robbsia</taxon>
    </lineage>
</organism>
<evidence type="ECO:0000256" key="6">
    <source>
        <dbReference type="ARBA" id="ARBA00023134"/>
    </source>
</evidence>
<dbReference type="PANTHER" id="PTHR19136">
    <property type="entry name" value="MOLYBDENUM COFACTOR GUANYLYLTRANSFERASE"/>
    <property type="match status" value="1"/>
</dbReference>
<evidence type="ECO:0000256" key="8">
    <source>
        <dbReference type="HAMAP-Rule" id="MF_00316"/>
    </source>
</evidence>
<dbReference type="EMBL" id="JAPMXC010000005">
    <property type="protein sequence ID" value="MCY0388570.1"/>
    <property type="molecule type" value="Genomic_DNA"/>
</dbReference>
<evidence type="ECO:0000313" key="10">
    <source>
        <dbReference type="EMBL" id="MCY0388570.1"/>
    </source>
</evidence>
<feature type="domain" description="MobA-like NTP transferase" evidence="9">
    <location>
        <begin position="12"/>
        <end position="171"/>
    </location>
</feature>
<sequence length="203" mass="21668">MPSPVALADLTGVILAGGRGSRMGGVDKGRQTFRGEALAVRAARRLTPQVAHLLVSANRHLDDYRQLAPVVTDTLADFPGPLAGILAALHATTTPFLVCVPCDTPFFPTDLVARLAAAFTDPQLELATACAPDTEEDARGALRSHPVFALMRTSIAARLDASLRAGERRLNAWRMHHNAVEVPFPDGHAFYNVNTLQALDDAG</sequence>